<evidence type="ECO:0000313" key="3">
    <source>
        <dbReference type="EMBL" id="KJY59444.1"/>
    </source>
</evidence>
<reference evidence="3 4" key="1">
    <citation type="submission" date="2015-01" db="EMBL/GenBank/DDBJ databases">
        <title>Comparative genomics of the lactic acid bacteria isolated from the honey bee gut.</title>
        <authorList>
            <person name="Ellegaard K.M."/>
            <person name="Tamarit D."/>
            <person name="Javelind E."/>
            <person name="Olofsson T."/>
            <person name="Andersson S.G."/>
            <person name="Vasquez A."/>
        </authorList>
    </citation>
    <scope>NUCLEOTIDE SEQUENCE [LARGE SCALE GENOMIC DNA]</scope>
    <source>
        <strain evidence="3 4">Hma2</strain>
    </source>
</reference>
<dbReference type="Gene3D" id="3.20.20.190">
    <property type="entry name" value="Phosphatidylinositol (PI) phosphodiesterase"/>
    <property type="match status" value="1"/>
</dbReference>
<sequence length="462" mass="53709">MKYQSQLIRALVFSIIFITTCGFTVVGHRGDPSKYPEETIQSDNSAFNSGADYVELDLHLSADGELVVSHDDDLFRVTHTHAIVSQNNWRALSELTYDNGEHVMSLPQLFKYYQKRPNTKFILETKIDHSSDPSYELEDQIAATIKKYHMEKRVMIHSFSVASLFHFRKIMPDAYLILIVGSLKRINFSNLPQVNAVNVSSDLILNHAWLIHWLHQLNKQVFVWTEMDESPDLWQWLINKNVDGVVTNFPSTGFKYKLAKEGTKKYDIHRSGSYFGKKKTNTMMNPYVRDKQNKFVYPGQKFEVMYGVRAHNQLYYQIANQTFISAEFVNMDLTPEDIAPYQNKQVLAKPQKDVHVYRFPDNQSKTDKVLPGNTLIKIENFNGSPKSLWLYTSLGWVKANDILFYGFFDQSSWQNYRHLPRISRYSNIALTPYLPLQSAKPLNTWQQIKQIQKLSTKKVLHN</sequence>
<comment type="caution">
    <text evidence="3">The sequence shown here is derived from an EMBL/GenBank/DDBJ whole genome shotgun (WGS) entry which is preliminary data.</text>
</comment>
<name>A0A0F4LMF0_9LACO</name>
<dbReference type="HOGENOM" id="CLU_048255_1_0_9"/>
<dbReference type="Pfam" id="PF03009">
    <property type="entry name" value="GDPD"/>
    <property type="match status" value="1"/>
</dbReference>
<dbReference type="OrthoDB" id="384721at2"/>
<organism evidence="3 4">
    <name type="scientific">Lactobacillus kimbladii</name>
    <dbReference type="NCBI Taxonomy" id="1218506"/>
    <lineage>
        <taxon>Bacteria</taxon>
        <taxon>Bacillati</taxon>
        <taxon>Bacillota</taxon>
        <taxon>Bacilli</taxon>
        <taxon>Lactobacillales</taxon>
        <taxon>Lactobacillaceae</taxon>
        <taxon>Lactobacillus</taxon>
    </lineage>
</organism>
<dbReference type="InterPro" id="IPR030395">
    <property type="entry name" value="GP_PDE_dom"/>
</dbReference>
<dbReference type="GO" id="GO:0006629">
    <property type="term" value="P:lipid metabolic process"/>
    <property type="evidence" value="ECO:0007669"/>
    <property type="project" value="InterPro"/>
</dbReference>
<dbReference type="Proteomes" id="UP000033612">
    <property type="component" value="Unassembled WGS sequence"/>
</dbReference>
<keyword evidence="1" id="KW-1133">Transmembrane helix</keyword>
<dbReference type="PROSITE" id="PS51704">
    <property type="entry name" value="GP_PDE"/>
    <property type="match status" value="1"/>
</dbReference>
<evidence type="ECO:0000256" key="1">
    <source>
        <dbReference type="SAM" id="Phobius"/>
    </source>
</evidence>
<feature type="transmembrane region" description="Helical" evidence="1">
    <location>
        <begin position="7"/>
        <end position="26"/>
    </location>
</feature>
<dbReference type="RefSeq" id="WP_046331698.1">
    <property type="nucleotide sequence ID" value="NZ_JBHTBO010000020.1"/>
</dbReference>
<keyword evidence="1" id="KW-0812">Transmembrane</keyword>
<dbReference type="EMBL" id="JXLH01000006">
    <property type="protein sequence ID" value="KJY59444.1"/>
    <property type="molecule type" value="Genomic_DNA"/>
</dbReference>
<feature type="domain" description="GP-PDE" evidence="2">
    <location>
        <begin position="23"/>
        <end position="257"/>
    </location>
</feature>
<dbReference type="InterPro" id="IPR017946">
    <property type="entry name" value="PLC-like_Pdiesterase_TIM-brl"/>
</dbReference>
<evidence type="ECO:0000259" key="2">
    <source>
        <dbReference type="PROSITE" id="PS51704"/>
    </source>
</evidence>
<keyword evidence="1" id="KW-0472">Membrane</keyword>
<accession>A0A0F4LMF0</accession>
<dbReference type="PATRIC" id="fig|1218506.3.peg.528"/>
<gene>
    <name evidence="3" type="ORF">JF75_04820</name>
</gene>
<dbReference type="STRING" id="1218506.JF75_04820"/>
<dbReference type="AlphaFoldDB" id="A0A0F4LMF0"/>
<dbReference type="PANTHER" id="PTHR46211:SF14">
    <property type="entry name" value="GLYCEROPHOSPHODIESTER PHOSPHODIESTERASE"/>
    <property type="match status" value="1"/>
</dbReference>
<dbReference type="GO" id="GO:0008081">
    <property type="term" value="F:phosphoric diester hydrolase activity"/>
    <property type="evidence" value="ECO:0007669"/>
    <property type="project" value="InterPro"/>
</dbReference>
<dbReference type="PANTHER" id="PTHR46211">
    <property type="entry name" value="GLYCEROPHOSPHORYL DIESTER PHOSPHODIESTERASE"/>
    <property type="match status" value="1"/>
</dbReference>
<protein>
    <submittedName>
        <fullName evidence="3">Glycerophosphoryl diester phosphodiesterase</fullName>
    </submittedName>
</protein>
<evidence type="ECO:0000313" key="4">
    <source>
        <dbReference type="Proteomes" id="UP000033612"/>
    </source>
</evidence>
<dbReference type="CDD" id="cd08556">
    <property type="entry name" value="GDPD"/>
    <property type="match status" value="1"/>
</dbReference>
<dbReference type="SUPFAM" id="SSF51695">
    <property type="entry name" value="PLC-like phosphodiesterases"/>
    <property type="match status" value="1"/>
</dbReference>
<keyword evidence="4" id="KW-1185">Reference proteome</keyword>
<proteinExistence type="predicted"/>